<dbReference type="Proteomes" id="UP000652219">
    <property type="component" value="Unassembled WGS sequence"/>
</dbReference>
<keyword evidence="10" id="KW-1185">Reference proteome</keyword>
<feature type="transmembrane region" description="Helical" evidence="7">
    <location>
        <begin position="99"/>
        <end position="121"/>
    </location>
</feature>
<dbReference type="InterPro" id="IPR052337">
    <property type="entry name" value="SAT4-like"/>
</dbReference>
<name>A0A8H6ISW6_9PEZI</name>
<feature type="transmembrane region" description="Helical" evidence="7">
    <location>
        <begin position="55"/>
        <end position="79"/>
    </location>
</feature>
<keyword evidence="2 7" id="KW-0812">Transmembrane</keyword>
<feature type="transmembrane region" description="Helical" evidence="7">
    <location>
        <begin position="248"/>
        <end position="268"/>
    </location>
</feature>
<evidence type="ECO:0000313" key="10">
    <source>
        <dbReference type="Proteomes" id="UP000652219"/>
    </source>
</evidence>
<organism evidence="9 10">
    <name type="scientific">Colletotrichum sojae</name>
    <dbReference type="NCBI Taxonomy" id="2175907"/>
    <lineage>
        <taxon>Eukaryota</taxon>
        <taxon>Fungi</taxon>
        <taxon>Dikarya</taxon>
        <taxon>Ascomycota</taxon>
        <taxon>Pezizomycotina</taxon>
        <taxon>Sordariomycetes</taxon>
        <taxon>Hypocreomycetidae</taxon>
        <taxon>Glomerellales</taxon>
        <taxon>Glomerellaceae</taxon>
        <taxon>Colletotrichum</taxon>
        <taxon>Colletotrichum orchidearum species complex</taxon>
    </lineage>
</organism>
<comment type="similarity">
    <text evidence="5">Belongs to the SAT4 family.</text>
</comment>
<dbReference type="InterPro" id="IPR049326">
    <property type="entry name" value="Rhodopsin_dom_fungi"/>
</dbReference>
<keyword evidence="3 7" id="KW-1133">Transmembrane helix</keyword>
<evidence type="ECO:0000256" key="6">
    <source>
        <dbReference type="SAM" id="MobiDB-lite"/>
    </source>
</evidence>
<evidence type="ECO:0000256" key="5">
    <source>
        <dbReference type="ARBA" id="ARBA00038359"/>
    </source>
</evidence>
<feature type="domain" description="Rhodopsin" evidence="8">
    <location>
        <begin position="39"/>
        <end position="278"/>
    </location>
</feature>
<evidence type="ECO:0000256" key="1">
    <source>
        <dbReference type="ARBA" id="ARBA00004141"/>
    </source>
</evidence>
<feature type="transmembrane region" description="Helical" evidence="7">
    <location>
        <begin position="133"/>
        <end position="156"/>
    </location>
</feature>
<dbReference type="PANTHER" id="PTHR33048:SF15">
    <property type="entry name" value="INTEGRAL MEMBRANE PROTEIN"/>
    <property type="match status" value="1"/>
</dbReference>
<comment type="caution">
    <text evidence="9">The sequence shown here is derived from an EMBL/GenBank/DDBJ whole genome shotgun (WGS) entry which is preliminary data.</text>
</comment>
<keyword evidence="4 7" id="KW-0472">Membrane</keyword>
<dbReference type="Pfam" id="PF20684">
    <property type="entry name" value="Fung_rhodopsin"/>
    <property type="match status" value="1"/>
</dbReference>
<evidence type="ECO:0000256" key="4">
    <source>
        <dbReference type="ARBA" id="ARBA00023136"/>
    </source>
</evidence>
<evidence type="ECO:0000259" key="8">
    <source>
        <dbReference type="Pfam" id="PF20684"/>
    </source>
</evidence>
<evidence type="ECO:0000256" key="3">
    <source>
        <dbReference type="ARBA" id="ARBA00022989"/>
    </source>
</evidence>
<feature type="transmembrane region" description="Helical" evidence="7">
    <location>
        <begin position="214"/>
        <end position="236"/>
    </location>
</feature>
<feature type="transmembrane region" description="Helical" evidence="7">
    <location>
        <begin position="176"/>
        <end position="202"/>
    </location>
</feature>
<evidence type="ECO:0000256" key="7">
    <source>
        <dbReference type="SAM" id="Phobius"/>
    </source>
</evidence>
<dbReference type="GO" id="GO:0016020">
    <property type="term" value="C:membrane"/>
    <property type="evidence" value="ECO:0007669"/>
    <property type="project" value="UniProtKB-SubCell"/>
</dbReference>
<gene>
    <name evidence="9" type="ORF">CSOJ01_13294</name>
</gene>
<proteinExistence type="inferred from homology"/>
<dbReference type="EMBL" id="WIGN01000378">
    <property type="protein sequence ID" value="KAF6795926.1"/>
    <property type="molecule type" value="Genomic_DNA"/>
</dbReference>
<comment type="subcellular location">
    <subcellularLocation>
        <location evidence="1">Membrane</location>
        <topology evidence="1">Multi-pass membrane protein</topology>
    </subcellularLocation>
</comment>
<protein>
    <submittedName>
        <fullName evidence="9">Integral membrane protein</fullName>
    </submittedName>
</protein>
<evidence type="ECO:0000313" key="9">
    <source>
        <dbReference type="EMBL" id="KAF6795926.1"/>
    </source>
</evidence>
<dbReference type="AlphaFoldDB" id="A0A8H6ISW6"/>
<evidence type="ECO:0000256" key="2">
    <source>
        <dbReference type="ARBA" id="ARBA00022692"/>
    </source>
</evidence>
<reference evidence="9 10" key="1">
    <citation type="journal article" date="2020" name="Phytopathology">
        <title>Genome Sequence Resources of Colletotrichum truncatum, C. plurivorum, C. musicola, and C. sojae: Four Species Pathogenic to Soybean (Glycine max).</title>
        <authorList>
            <person name="Rogerio F."/>
            <person name="Boufleur T.R."/>
            <person name="Ciampi-Guillardi M."/>
            <person name="Sukno S.A."/>
            <person name="Thon M.R."/>
            <person name="Massola Junior N.S."/>
            <person name="Baroncelli R."/>
        </authorList>
    </citation>
    <scope>NUCLEOTIDE SEQUENCE [LARGE SCALE GENOMIC DNA]</scope>
    <source>
        <strain evidence="9 10">LFN0009</strain>
    </source>
</reference>
<feature type="transmembrane region" description="Helical" evidence="7">
    <location>
        <begin position="20"/>
        <end position="43"/>
    </location>
</feature>
<dbReference type="PANTHER" id="PTHR33048">
    <property type="entry name" value="PTH11-LIKE INTEGRAL MEMBRANE PROTEIN (AFU_ORTHOLOGUE AFUA_5G11245)"/>
    <property type="match status" value="1"/>
</dbReference>
<sequence length="372" mass="41331">MAKDLTTTVFEPIQPEGLALSMLIVTIVFTILSSVIVCLRFYVRLSMRSFAVEDWLMLFGWIINLGHNASVVVLSVSGIGSHDDVITVGMQYHIGLWTIIWQFLYVLDGALIKSSIIWTLLRLAKDLNKVYRHILWALFALSWITWQISWPVAIFQCKPVSAAWGEPGDCTSGQTVILHVSYFVSAANIFTDVCTALVPAFLLRHLQMKRKLKLITMFVLSLGIFASVATTIRITYTWAYTAQVDRFYTIGKIVMLTVLECDLGIIAGSMPMLRRLFRGLAPSYGASGDTAPTPHRDVNLVTIGGSNGRRTHMKLSNVDDTIHESDHHSGDDDASTRHIIHVTREVEQDTASNKDGPGSRFEVAVSGSRGSR</sequence>
<accession>A0A8H6ISW6</accession>
<feature type="region of interest" description="Disordered" evidence="6">
    <location>
        <begin position="345"/>
        <end position="372"/>
    </location>
</feature>